<dbReference type="Pfam" id="PF14130">
    <property type="entry name" value="Cap4_nuclease"/>
    <property type="match status" value="1"/>
</dbReference>
<reference evidence="2" key="1">
    <citation type="submission" date="2023-08" db="EMBL/GenBank/DDBJ databases">
        <authorList>
            <person name="Messyasz A."/>
            <person name="Mannisto M.K."/>
            <person name="Kerkhof L.J."/>
            <person name="Haggblom M."/>
        </authorList>
    </citation>
    <scope>NUCLEOTIDE SEQUENCE</scope>
    <source>
        <strain evidence="2">M8UP39</strain>
    </source>
</reference>
<organism evidence="2">
    <name type="scientific">Tunturiibacter gelidiferens</name>
    <dbReference type="NCBI Taxonomy" id="3069689"/>
    <lineage>
        <taxon>Bacteria</taxon>
        <taxon>Pseudomonadati</taxon>
        <taxon>Acidobacteriota</taxon>
        <taxon>Terriglobia</taxon>
        <taxon>Terriglobales</taxon>
        <taxon>Acidobacteriaceae</taxon>
        <taxon>Tunturiibacter</taxon>
    </lineage>
</organism>
<evidence type="ECO:0000313" key="2">
    <source>
        <dbReference type="EMBL" id="XCB20891.1"/>
    </source>
</evidence>
<proteinExistence type="predicted"/>
<dbReference type="GO" id="GO:0004518">
    <property type="term" value="F:nuclease activity"/>
    <property type="evidence" value="ECO:0007669"/>
    <property type="project" value="InterPro"/>
</dbReference>
<feature type="domain" description="CD-NTase associated protein 4-like DNA endonuclease" evidence="1">
    <location>
        <begin position="12"/>
        <end position="188"/>
    </location>
</feature>
<dbReference type="KEGG" id="tgi:RBB81_14990"/>
<gene>
    <name evidence="2" type="ORF">RBB81_14990</name>
</gene>
<dbReference type="RefSeq" id="WP_353071236.1">
    <property type="nucleotide sequence ID" value="NZ_CP132938.1"/>
</dbReference>
<name>A0AAU7YX13_9BACT</name>
<dbReference type="AlphaFoldDB" id="A0AAU7YX13"/>
<dbReference type="InterPro" id="IPR025382">
    <property type="entry name" value="Cap4-like_endonuclease_dom"/>
</dbReference>
<accession>A0AAU7YX13</accession>
<sequence>MIGPEHVLSERDPGDDMQRRLRYQAAYGALLCLECLDNETFSEVFCEHHEDFLVRKASGSYVGVQVKTRATHLGAFRSNDGPVTTALTRFVELDKEFPAAFEGFVLVTNCDFLDTGEQETNLPHVLRRLRSRPTAQFTGTMGGVIDGIKTATGSSKKHIREVLAKVELDGSLPKFEDITMNVATKIAGLEAYRSFSLEKLNSCAVSLINHVQISSGLSCDQPLRHHFVFSSSPAEEKSIAIIETKRIGRNLILTLLASHLADLIALQTSQPLKAIDLPAGHHVLEKKMAVGGISFPSIAIAKDHQVSAEYLLQRWVHSLGTVTATERFQHLDVLVRTRCAEAFDEVSGSGAPFGQAMLKSVRAKLEALAKDKDATYGLSYEQLLGFVSVATQECRQWWSEPFDLRGGTA</sequence>
<protein>
    <submittedName>
        <fullName evidence="2">DsDNA nuclease domain-containing protein</fullName>
    </submittedName>
</protein>
<dbReference type="EMBL" id="CP132938">
    <property type="protein sequence ID" value="XCB20891.1"/>
    <property type="molecule type" value="Genomic_DNA"/>
</dbReference>
<reference evidence="2" key="2">
    <citation type="journal article" date="2024" name="Environ. Microbiol.">
        <title>Genome analysis and description of Tunturibacter gen. nov. expands the diversity of Terriglobia in tundra soils.</title>
        <authorList>
            <person name="Messyasz A."/>
            <person name="Mannisto M.K."/>
            <person name="Kerkhof L.J."/>
            <person name="Haggblom M.M."/>
        </authorList>
    </citation>
    <scope>NUCLEOTIDE SEQUENCE</scope>
    <source>
        <strain evidence="2">M8UP39</strain>
    </source>
</reference>
<evidence type="ECO:0000259" key="1">
    <source>
        <dbReference type="Pfam" id="PF14130"/>
    </source>
</evidence>